<evidence type="ECO:0000259" key="6">
    <source>
        <dbReference type="Pfam" id="PF08167"/>
    </source>
</evidence>
<dbReference type="PANTHER" id="PTHR34105:SF1">
    <property type="entry name" value="PROLINE-, GLUTAMIC ACID- AND LEUCINE-RICH PROTEIN 1"/>
    <property type="match status" value="1"/>
</dbReference>
<dbReference type="PANTHER" id="PTHR34105">
    <property type="entry name" value="PROLINE-, GLUTAMIC ACID- AND LEUCINE-RICH PROTEIN 1"/>
    <property type="match status" value="1"/>
</dbReference>
<proteinExistence type="inferred from homology"/>
<feature type="region of interest" description="Disordered" evidence="5">
    <location>
        <begin position="456"/>
        <end position="479"/>
    </location>
</feature>
<protein>
    <recommendedName>
        <fullName evidence="3">Pre-rRNA-processing protein RIX1</fullName>
    </recommendedName>
</protein>
<evidence type="ECO:0000256" key="5">
    <source>
        <dbReference type="SAM" id="MobiDB-lite"/>
    </source>
</evidence>
<accession>A0AAV5GH44</accession>
<evidence type="ECO:0000256" key="4">
    <source>
        <dbReference type="ARBA" id="ARBA00023242"/>
    </source>
</evidence>
<evidence type="ECO:0000256" key="1">
    <source>
        <dbReference type="ARBA" id="ARBA00004123"/>
    </source>
</evidence>
<gene>
    <name evidence="7" type="ORF">Rhopal_000878-T1</name>
</gene>
<comment type="subcellular location">
    <subcellularLocation>
        <location evidence="1">Nucleus</location>
    </subcellularLocation>
</comment>
<dbReference type="AlphaFoldDB" id="A0AAV5GH44"/>
<comment type="similarity">
    <text evidence="2">Belongs to the RIX1/PELP1 family.</text>
</comment>
<dbReference type="InterPro" id="IPR016024">
    <property type="entry name" value="ARM-type_fold"/>
</dbReference>
<comment type="caution">
    <text evidence="7">The sequence shown here is derived from an EMBL/GenBank/DDBJ whole genome shotgun (WGS) entry which is preliminary data.</text>
</comment>
<keyword evidence="8" id="KW-1185">Reference proteome</keyword>
<dbReference type="SUPFAM" id="SSF48371">
    <property type="entry name" value="ARM repeat"/>
    <property type="match status" value="1"/>
</dbReference>
<feature type="domain" description="Pre-rRNA-processing protein RIX1 N-terminal" evidence="6">
    <location>
        <begin position="9"/>
        <end position="200"/>
    </location>
</feature>
<feature type="compositionally biased region" description="Low complexity" evidence="5">
    <location>
        <begin position="685"/>
        <end position="698"/>
    </location>
</feature>
<evidence type="ECO:0000313" key="8">
    <source>
        <dbReference type="Proteomes" id="UP001342314"/>
    </source>
</evidence>
<evidence type="ECO:0000256" key="3">
    <source>
        <dbReference type="ARBA" id="ARBA00021502"/>
    </source>
</evidence>
<dbReference type="Proteomes" id="UP001342314">
    <property type="component" value="Unassembled WGS sequence"/>
</dbReference>
<dbReference type="InterPro" id="IPR012583">
    <property type="entry name" value="RIX1_N"/>
</dbReference>
<name>A0AAV5GH44_9BASI</name>
<feature type="region of interest" description="Disordered" evidence="5">
    <location>
        <begin position="754"/>
        <end position="851"/>
    </location>
</feature>
<evidence type="ECO:0000313" key="7">
    <source>
        <dbReference type="EMBL" id="GJN87923.1"/>
    </source>
</evidence>
<sequence length="851" mass="87776">MACATLDHLLAHQLAQNDLVPVHLPLALDALAQHRTLALAEHEEGANGPVLHRWQLRLTALVAASNAPPVRAAGFQLLHASFAASTSLLLAAAKPALAAAQQVLASPKSDPALFLAALELARLVLAKSTFHPEWARDNVGAQTVQKLVSGLVQTASAELSDVKLPCLAAIVSLIPLYPTALRPLLPALHTLAISLLADPSAGPSAVEAGASLFVSLYLLAPKGRDGLRDAWKTGIEALIGSIDALATETTSGIFAEDTTYNHLLSPLALPPLASADLHLALARLETLTRVLLLALRTPTTEKAGPVPVPLGALVELAQRLVSFSTAAPVRERVDPSLRTGVVAHAVPRLQLCGAQLAAQLARAAAPAALLAPHATPLLGALAGTLTTLAPRDPMRPALSAAYACVLEALGACVDPEEGKKSLARVWRSVLEDIGAAAMEPVVVRAAGANGKDGVEGAKGAGAGGRKAKRQKTYDPSESMAQRRIALDEVDVEIAERGLATLERLLRCPHAHFLPPALQLATSRLLLYLTLSPTFFVSHPVASTSASFYPATSALSPHSIASQSPTFRQHALRALVAALQTGTCAPSGFAPLAAEVARRAALSSDGTLRALALDALAHLRTVAHPPVPPELPNAALKRVRHERTGGWVGGEAEWETSAGEFRLQVEETREHGEDEDEEDEEEGMQVDGAAVAAAAAAKQQRADDDERRRKVAASLAAPAASSTSAAFPSTASFAAPQATPSTGFSAASNGFASFSAPAFGSTAPTSATPAAAQPSAADVVAPSSFSETVRVSSSAGSAAAPTLEVEVVTSAESKAAAVDKGKAKAVVDGGDEEDSDEDEGMPVIDMGSDEDA</sequence>
<dbReference type="GO" id="GO:0006364">
    <property type="term" value="P:rRNA processing"/>
    <property type="evidence" value="ECO:0007669"/>
    <property type="project" value="TreeGrafter"/>
</dbReference>
<dbReference type="EMBL" id="BQKY01000002">
    <property type="protein sequence ID" value="GJN87923.1"/>
    <property type="molecule type" value="Genomic_DNA"/>
</dbReference>
<keyword evidence="4" id="KW-0539">Nucleus</keyword>
<feature type="compositionally biased region" description="Acidic residues" evidence="5">
    <location>
        <begin position="828"/>
        <end position="839"/>
    </location>
</feature>
<feature type="compositionally biased region" description="Low complexity" evidence="5">
    <location>
        <begin position="711"/>
        <end position="728"/>
    </location>
</feature>
<feature type="compositionally biased region" description="Basic and acidic residues" evidence="5">
    <location>
        <begin position="662"/>
        <end position="671"/>
    </location>
</feature>
<feature type="region of interest" description="Disordered" evidence="5">
    <location>
        <begin position="646"/>
        <end position="728"/>
    </location>
</feature>
<reference evidence="7 8" key="1">
    <citation type="submission" date="2021-12" db="EMBL/GenBank/DDBJ databases">
        <title>High titer production of polyol ester of fatty acids by Rhodotorula paludigena BS15 towards product separation-free biomass refinery.</title>
        <authorList>
            <person name="Mano J."/>
            <person name="Ono H."/>
            <person name="Tanaka T."/>
            <person name="Naito K."/>
            <person name="Sushida H."/>
            <person name="Ike M."/>
            <person name="Tokuyasu K."/>
            <person name="Kitaoka M."/>
        </authorList>
    </citation>
    <scope>NUCLEOTIDE SEQUENCE [LARGE SCALE GENOMIC DNA]</scope>
    <source>
        <strain evidence="7 8">BS15</strain>
    </source>
</reference>
<organism evidence="7 8">
    <name type="scientific">Rhodotorula paludigena</name>
    <dbReference type="NCBI Taxonomy" id="86838"/>
    <lineage>
        <taxon>Eukaryota</taxon>
        <taxon>Fungi</taxon>
        <taxon>Dikarya</taxon>
        <taxon>Basidiomycota</taxon>
        <taxon>Pucciniomycotina</taxon>
        <taxon>Microbotryomycetes</taxon>
        <taxon>Sporidiobolales</taxon>
        <taxon>Sporidiobolaceae</taxon>
        <taxon>Rhodotorula</taxon>
    </lineage>
</organism>
<feature type="compositionally biased region" description="Acidic residues" evidence="5">
    <location>
        <begin position="672"/>
        <end position="683"/>
    </location>
</feature>
<dbReference type="Pfam" id="PF08167">
    <property type="entry name" value="RIX1"/>
    <property type="match status" value="1"/>
</dbReference>
<dbReference type="GO" id="GO:0005634">
    <property type="term" value="C:nucleus"/>
    <property type="evidence" value="ECO:0007669"/>
    <property type="project" value="UniProtKB-SubCell"/>
</dbReference>
<evidence type="ECO:0000256" key="2">
    <source>
        <dbReference type="ARBA" id="ARBA00010511"/>
    </source>
</evidence>
<feature type="compositionally biased region" description="Low complexity" evidence="5">
    <location>
        <begin position="754"/>
        <end position="799"/>
    </location>
</feature>